<evidence type="ECO:0000313" key="4">
    <source>
        <dbReference type="Proteomes" id="UP000613582"/>
    </source>
</evidence>
<dbReference type="PANTHER" id="PTHR31270:SF1">
    <property type="entry name" value="GLUTAMINYL-PEPTIDE CYCLOTRANSFERASE"/>
    <property type="match status" value="1"/>
</dbReference>
<dbReference type="InterPro" id="IPR011044">
    <property type="entry name" value="Quino_amine_DH_bsu"/>
</dbReference>
<sequence length="293" mass="31913">MRLMRYALFLAALALAACGSADDTDAAPRAETAVATPAPADAQAANTASDPAEPADIPIYGYSIVNTYPHDQGAFTQGLLWKDGHLYESTGRNGESTVRKVDLETGEVLQRHDVPFEYFGEGLVDWNGQLINLTWRAGKAFVLDQETFEVEGEFTYPGEGWGITSNGAQLIMSDGSDRLRFLDPETFEEVSSLRVTARGQPVGRLNELEWIEGEIWANVWQSNAIVRIDPATGGVTGVIDLTGLSQMAGIGPSRDFVLNGIAWDKDGGRLFVTGKYWPALFEIELAERPQPGQ</sequence>
<dbReference type="EMBL" id="BMGH01000001">
    <property type="protein sequence ID" value="GGD07322.1"/>
    <property type="molecule type" value="Genomic_DNA"/>
</dbReference>
<dbReference type="RefSeq" id="WP_206711245.1">
    <property type="nucleotide sequence ID" value="NZ_BMGH01000001.1"/>
</dbReference>
<feature type="region of interest" description="Disordered" evidence="1">
    <location>
        <begin position="29"/>
        <end position="52"/>
    </location>
</feature>
<keyword evidence="4" id="KW-1185">Reference proteome</keyword>
<comment type="caution">
    <text evidence="3">The sequence shown here is derived from an EMBL/GenBank/DDBJ whole genome shotgun (WGS) entry which is preliminary data.</text>
</comment>
<proteinExistence type="predicted"/>
<dbReference type="InterPro" id="IPR007788">
    <property type="entry name" value="QCT"/>
</dbReference>
<dbReference type="GO" id="GO:0016603">
    <property type="term" value="F:glutaminyl-peptide cyclotransferase activity"/>
    <property type="evidence" value="ECO:0007669"/>
    <property type="project" value="InterPro"/>
</dbReference>
<dbReference type="Gene3D" id="2.130.10.10">
    <property type="entry name" value="YVTN repeat-like/Quinoprotein amine dehydrogenase"/>
    <property type="match status" value="1"/>
</dbReference>
<feature type="chain" id="PRO_5035207407" evidence="2">
    <location>
        <begin position="22"/>
        <end position="293"/>
    </location>
</feature>
<evidence type="ECO:0000313" key="3">
    <source>
        <dbReference type="EMBL" id="GGD07322.1"/>
    </source>
</evidence>
<organism evidence="3 4">
    <name type="scientific">Aquisalinus flavus</name>
    <dbReference type="NCBI Taxonomy" id="1526572"/>
    <lineage>
        <taxon>Bacteria</taxon>
        <taxon>Pseudomonadati</taxon>
        <taxon>Pseudomonadota</taxon>
        <taxon>Alphaproteobacteria</taxon>
        <taxon>Parvularculales</taxon>
        <taxon>Parvularculaceae</taxon>
        <taxon>Aquisalinus</taxon>
    </lineage>
</organism>
<dbReference type="SUPFAM" id="SSF50969">
    <property type="entry name" value="YVTN repeat-like/Quinoprotein amine dehydrogenase"/>
    <property type="match status" value="1"/>
</dbReference>
<feature type="signal peptide" evidence="2">
    <location>
        <begin position="1"/>
        <end position="21"/>
    </location>
</feature>
<evidence type="ECO:0000256" key="1">
    <source>
        <dbReference type="SAM" id="MobiDB-lite"/>
    </source>
</evidence>
<dbReference type="Proteomes" id="UP000613582">
    <property type="component" value="Unassembled WGS sequence"/>
</dbReference>
<accession>A0A8J2Y698</accession>
<gene>
    <name evidence="3" type="ORF">GCM10011342_15180</name>
</gene>
<reference evidence="3" key="1">
    <citation type="journal article" date="2014" name="Int. J. Syst. Evol. Microbiol.">
        <title>Complete genome sequence of Corynebacterium casei LMG S-19264T (=DSM 44701T), isolated from a smear-ripened cheese.</title>
        <authorList>
            <consortium name="US DOE Joint Genome Institute (JGI-PGF)"/>
            <person name="Walter F."/>
            <person name="Albersmeier A."/>
            <person name="Kalinowski J."/>
            <person name="Ruckert C."/>
        </authorList>
    </citation>
    <scope>NUCLEOTIDE SEQUENCE</scope>
    <source>
        <strain evidence="3">CGMCC 1.12921</strain>
    </source>
</reference>
<keyword evidence="2" id="KW-0732">Signal</keyword>
<dbReference type="InterPro" id="IPR015943">
    <property type="entry name" value="WD40/YVTN_repeat-like_dom_sf"/>
</dbReference>
<name>A0A8J2Y698_9PROT</name>
<protein>
    <submittedName>
        <fullName evidence="3">Glutaminyl-peptide cyclotransferase</fullName>
    </submittedName>
</protein>
<dbReference type="PANTHER" id="PTHR31270">
    <property type="entry name" value="GLUTAMINYL-PEPTIDE CYCLOTRANSFERASE"/>
    <property type="match status" value="1"/>
</dbReference>
<dbReference type="Pfam" id="PF05096">
    <property type="entry name" value="Glu_cyclase_2"/>
    <property type="match status" value="1"/>
</dbReference>
<evidence type="ECO:0000256" key="2">
    <source>
        <dbReference type="SAM" id="SignalP"/>
    </source>
</evidence>
<reference evidence="3" key="2">
    <citation type="submission" date="2020-09" db="EMBL/GenBank/DDBJ databases">
        <authorList>
            <person name="Sun Q."/>
            <person name="Zhou Y."/>
        </authorList>
    </citation>
    <scope>NUCLEOTIDE SEQUENCE</scope>
    <source>
        <strain evidence="3">CGMCC 1.12921</strain>
    </source>
</reference>
<dbReference type="PROSITE" id="PS51257">
    <property type="entry name" value="PROKAR_LIPOPROTEIN"/>
    <property type="match status" value="1"/>
</dbReference>
<dbReference type="AlphaFoldDB" id="A0A8J2Y698"/>